<dbReference type="InterPro" id="IPR018114">
    <property type="entry name" value="TRYPSIN_HIS"/>
</dbReference>
<feature type="disulfide bond" evidence="20">
    <location>
        <begin position="197"/>
        <end position="215"/>
    </location>
</feature>
<evidence type="ECO:0000256" key="10">
    <source>
        <dbReference type="ARBA" id="ARBA00022825"/>
    </source>
</evidence>
<keyword evidence="10 21" id="KW-0720">Serine protease</keyword>
<evidence type="ECO:0000256" key="17">
    <source>
        <dbReference type="PIRSR" id="PIRSR001155-1"/>
    </source>
</evidence>
<evidence type="ECO:0000256" key="11">
    <source>
        <dbReference type="ARBA" id="ARBA00022837"/>
    </source>
</evidence>
<evidence type="ECO:0000256" key="20">
    <source>
        <dbReference type="PROSITE-ProRule" id="PRU00124"/>
    </source>
</evidence>
<evidence type="ECO:0000256" key="19">
    <source>
        <dbReference type="PIRSR" id="PIRSR001155-4"/>
    </source>
</evidence>
<evidence type="ECO:0000256" key="15">
    <source>
        <dbReference type="ARBA" id="ARBA00023170"/>
    </source>
</evidence>
<evidence type="ECO:0000256" key="18">
    <source>
        <dbReference type="PIRSR" id="PIRSR001155-2"/>
    </source>
</evidence>
<evidence type="ECO:0000256" key="21">
    <source>
        <dbReference type="RuleBase" id="RU363034"/>
    </source>
</evidence>
<feature type="disulfide bond" description="Interchain (between heavy and light chains)" evidence="18">
    <location>
        <begin position="341"/>
        <end position="466"/>
    </location>
</feature>
<feature type="disulfide bond" evidence="20">
    <location>
        <begin position="245"/>
        <end position="260"/>
    </location>
</feature>
<proteinExistence type="inferred from homology"/>
<dbReference type="GO" id="GO:0006956">
    <property type="term" value="P:complement activation"/>
    <property type="evidence" value="ECO:0007669"/>
    <property type="project" value="InterPro"/>
</dbReference>
<dbReference type="PROSITE" id="PS50240">
    <property type="entry name" value="TRYPSIN_DOM"/>
    <property type="match status" value="1"/>
</dbReference>
<dbReference type="CDD" id="cd00190">
    <property type="entry name" value="Tryp_SPc"/>
    <property type="match status" value="1"/>
</dbReference>
<feature type="disulfide bond" evidence="18">
    <location>
        <begin position="536"/>
        <end position="565"/>
    </location>
</feature>
<dbReference type="PANTHER" id="PTHR24252:SF17">
    <property type="entry name" value="SUPPRESSOR OF TUMORIGENICITY 14 PROTEIN HOMOLOG-RELATED"/>
    <property type="match status" value="1"/>
</dbReference>
<keyword evidence="8" id="KW-0677">Repeat</keyword>
<dbReference type="GO" id="GO:0016020">
    <property type="term" value="C:membrane"/>
    <property type="evidence" value="ECO:0007669"/>
    <property type="project" value="UniProtKB-SubCell"/>
</dbReference>
<evidence type="ECO:0000256" key="1">
    <source>
        <dbReference type="ARBA" id="ARBA00004479"/>
    </source>
</evidence>
<dbReference type="Pfam" id="PF00431">
    <property type="entry name" value="CUB"/>
    <property type="match status" value="1"/>
</dbReference>
<feature type="disulfide bond" evidence="20">
    <location>
        <begin position="263"/>
        <end position="275"/>
    </location>
</feature>
<feature type="active site" description="Charge relay system" evidence="17">
    <location>
        <position position="446"/>
    </location>
</feature>
<dbReference type="InterPro" id="IPR000859">
    <property type="entry name" value="CUB_dom"/>
</dbReference>
<gene>
    <name evidence="24" type="primary">LOC107391481</name>
</gene>
<feature type="binding site" evidence="19">
    <location>
        <position position="121"/>
    </location>
    <ligand>
        <name>Ca(2+)</name>
        <dbReference type="ChEBI" id="CHEBI:29108"/>
        <label>3</label>
    </ligand>
</feature>
<feature type="disulfide bond" evidence="18">
    <location>
        <begin position="511"/>
        <end position="525"/>
    </location>
</feature>
<organism evidence="24 25">
    <name type="scientific">Nothobranchius furzeri</name>
    <name type="common">Turquoise killifish</name>
    <dbReference type="NCBI Taxonomy" id="105023"/>
    <lineage>
        <taxon>Eukaryota</taxon>
        <taxon>Metazoa</taxon>
        <taxon>Chordata</taxon>
        <taxon>Craniata</taxon>
        <taxon>Vertebrata</taxon>
        <taxon>Euteleostomi</taxon>
        <taxon>Actinopterygii</taxon>
        <taxon>Neopterygii</taxon>
        <taxon>Teleostei</taxon>
        <taxon>Neoteleostei</taxon>
        <taxon>Acanthomorphata</taxon>
        <taxon>Ovalentaria</taxon>
        <taxon>Atherinomorphae</taxon>
        <taxon>Cyprinodontiformes</taxon>
        <taxon>Nothobranchiidae</taxon>
        <taxon>Nothobranchius</taxon>
    </lineage>
</organism>
<dbReference type="PIRSF" id="PIRSF001155">
    <property type="entry name" value="C1r_C1s_MASP"/>
    <property type="match status" value="1"/>
</dbReference>
<evidence type="ECO:0000256" key="5">
    <source>
        <dbReference type="ARBA" id="ARBA00022670"/>
    </source>
</evidence>
<reference evidence="24" key="2">
    <citation type="submission" date="2025-08" db="UniProtKB">
        <authorList>
            <consortium name="Ensembl"/>
        </authorList>
    </citation>
    <scope>IDENTIFICATION</scope>
</reference>
<feature type="binding site" evidence="19">
    <location>
        <position position="133"/>
    </location>
    <ligand>
        <name>Ca(2+)</name>
        <dbReference type="ChEBI" id="CHEBI:29108"/>
        <label>3</label>
    </ligand>
</feature>
<keyword evidence="19" id="KW-0479">Metal-binding</keyword>
<dbReference type="Gene3D" id="4.10.400.10">
    <property type="entry name" value="Low-density Lipoprotein Receptor"/>
    <property type="match status" value="4"/>
</dbReference>
<dbReference type="SMART" id="SM00192">
    <property type="entry name" value="LDLa"/>
    <property type="match status" value="4"/>
</dbReference>
<dbReference type="SUPFAM" id="SSF57424">
    <property type="entry name" value="LDL receptor-like module"/>
    <property type="match status" value="4"/>
</dbReference>
<evidence type="ECO:0000256" key="7">
    <source>
        <dbReference type="ARBA" id="ARBA00022729"/>
    </source>
</evidence>
<evidence type="ECO:0000313" key="24">
    <source>
        <dbReference type="Ensembl" id="ENSNFUP00015050059.1"/>
    </source>
</evidence>
<dbReference type="InterPro" id="IPR002172">
    <property type="entry name" value="LDrepeatLR_classA_rpt"/>
</dbReference>
<dbReference type="GO" id="GO:0046872">
    <property type="term" value="F:metal ion binding"/>
    <property type="evidence" value="ECO:0007669"/>
    <property type="project" value="UniProtKB-KW"/>
</dbReference>
<dbReference type="Pfam" id="PF00057">
    <property type="entry name" value="Ldl_recept_a"/>
    <property type="match status" value="4"/>
</dbReference>
<feature type="domain" description="CUB" evidence="22">
    <location>
        <begin position="65"/>
        <end position="185"/>
    </location>
</feature>
<dbReference type="Gene3D" id="2.40.10.10">
    <property type="entry name" value="Trypsin-like serine proteases"/>
    <property type="match status" value="2"/>
</dbReference>
<keyword evidence="3" id="KW-0245">EGF-like domain</keyword>
<dbReference type="SUPFAM" id="SSF49854">
    <property type="entry name" value="Spermadhesin, CUB domain"/>
    <property type="match status" value="1"/>
</dbReference>
<dbReference type="Ensembl" id="ENSNFUT00015052206.1">
    <property type="protein sequence ID" value="ENSNFUP00015050059.1"/>
    <property type="gene ID" value="ENSNFUG00015023531.1"/>
</dbReference>
<dbReference type="PROSITE" id="PS01209">
    <property type="entry name" value="LDLRA_1"/>
    <property type="match status" value="1"/>
</dbReference>
<evidence type="ECO:0000256" key="3">
    <source>
        <dbReference type="ARBA" id="ARBA00022536"/>
    </source>
</evidence>
<evidence type="ECO:0000256" key="12">
    <source>
        <dbReference type="ARBA" id="ARBA00022989"/>
    </source>
</evidence>
<dbReference type="SMART" id="SM00020">
    <property type="entry name" value="Tryp_SPc"/>
    <property type="match status" value="1"/>
</dbReference>
<keyword evidence="14 18" id="KW-1015">Disulfide bond</keyword>
<dbReference type="InterPro" id="IPR043504">
    <property type="entry name" value="Peptidase_S1_PA_chymotrypsin"/>
</dbReference>
<feature type="disulfide bond" evidence="20">
    <location>
        <begin position="226"/>
        <end position="238"/>
    </location>
</feature>
<dbReference type="PROSITE" id="PS50068">
    <property type="entry name" value="LDLRA_2"/>
    <property type="match status" value="4"/>
</dbReference>
<keyword evidence="12" id="KW-1133">Transmembrane helix</keyword>
<keyword evidence="4" id="KW-0254">Endocytosis</keyword>
<evidence type="ECO:0000256" key="8">
    <source>
        <dbReference type="ARBA" id="ARBA00022737"/>
    </source>
</evidence>
<dbReference type="InterPro" id="IPR001254">
    <property type="entry name" value="Trypsin_dom"/>
</dbReference>
<dbReference type="PRINTS" id="PR00261">
    <property type="entry name" value="LDLRECEPTOR"/>
</dbReference>
<evidence type="ECO:0000259" key="22">
    <source>
        <dbReference type="PROSITE" id="PS01180"/>
    </source>
</evidence>
<evidence type="ECO:0000256" key="14">
    <source>
        <dbReference type="ARBA" id="ARBA00023157"/>
    </source>
</evidence>
<dbReference type="GO" id="GO:0006897">
    <property type="term" value="P:endocytosis"/>
    <property type="evidence" value="ECO:0007669"/>
    <property type="project" value="UniProtKB-KW"/>
</dbReference>
<feature type="disulfide bond" evidence="20">
    <location>
        <begin position="233"/>
        <end position="251"/>
    </location>
</feature>
<evidence type="ECO:0000256" key="4">
    <source>
        <dbReference type="ARBA" id="ARBA00022583"/>
    </source>
</evidence>
<dbReference type="GeneTree" id="ENSGT00940000164481"/>
<dbReference type="Proteomes" id="UP000694548">
    <property type="component" value="Chromosome sgr15"/>
</dbReference>
<evidence type="ECO:0000259" key="23">
    <source>
        <dbReference type="PROSITE" id="PS50240"/>
    </source>
</evidence>
<dbReference type="SMART" id="SM00042">
    <property type="entry name" value="CUB"/>
    <property type="match status" value="1"/>
</dbReference>
<dbReference type="FunFam" id="2.40.10.10:FF:000003">
    <property type="entry name" value="Transmembrane serine protease 3"/>
    <property type="match status" value="1"/>
</dbReference>
<dbReference type="InterPro" id="IPR036055">
    <property type="entry name" value="LDL_receptor-like_sf"/>
</dbReference>
<protein>
    <submittedName>
        <fullName evidence="24">ST14 transmembrane serine protease matriptase b</fullName>
    </submittedName>
</protein>
<dbReference type="Pfam" id="PF00089">
    <property type="entry name" value="Trypsin"/>
    <property type="match status" value="1"/>
</dbReference>
<dbReference type="CDD" id="cd00041">
    <property type="entry name" value="CUB"/>
    <property type="match status" value="1"/>
</dbReference>
<comment type="caution">
    <text evidence="20">Lacks conserved residue(s) required for the propagation of feature annotation.</text>
</comment>
<feature type="binding site" evidence="19">
    <location>
        <position position="172"/>
    </location>
    <ligand>
        <name>Ca(2+)</name>
        <dbReference type="ChEBI" id="CHEBI:29108"/>
        <label>3</label>
    </ligand>
</feature>
<feature type="disulfide bond" evidence="20">
    <location>
        <begin position="282"/>
        <end position="297"/>
    </location>
</feature>
<feature type="domain" description="Peptidase S1" evidence="23">
    <location>
        <begin position="351"/>
        <end position="589"/>
    </location>
</feature>
<comment type="subcellular location">
    <subcellularLocation>
        <location evidence="1">Membrane</location>
        <topology evidence="1">Single-pass type I membrane protein</topology>
    </subcellularLocation>
</comment>
<dbReference type="Gene3D" id="2.60.120.290">
    <property type="entry name" value="Spermadhesin, CUB domain"/>
    <property type="match status" value="1"/>
</dbReference>
<feature type="disulfide bond" evidence="20">
    <location>
        <begin position="270"/>
        <end position="288"/>
    </location>
</feature>
<dbReference type="SUPFAM" id="SSF50494">
    <property type="entry name" value="Trypsin-like serine proteases"/>
    <property type="match status" value="1"/>
</dbReference>
<dbReference type="InterPro" id="IPR035914">
    <property type="entry name" value="Sperma_CUB_dom_sf"/>
</dbReference>
<name>A0A8C6PYS0_NOTFU</name>
<evidence type="ECO:0000256" key="2">
    <source>
        <dbReference type="ARBA" id="ARBA00009939"/>
    </source>
</evidence>
<dbReference type="GO" id="GO:0007340">
    <property type="term" value="P:acrosome reaction"/>
    <property type="evidence" value="ECO:0007669"/>
    <property type="project" value="TreeGrafter"/>
</dbReference>
<feature type="disulfide bond" evidence="20">
    <location>
        <begin position="209"/>
        <end position="224"/>
    </location>
</feature>
<keyword evidence="25" id="KW-1185">Reference proteome</keyword>
<dbReference type="GO" id="GO:0006508">
    <property type="term" value="P:proteolysis"/>
    <property type="evidence" value="ECO:0007669"/>
    <property type="project" value="UniProtKB-KW"/>
</dbReference>
<dbReference type="GO" id="GO:0005576">
    <property type="term" value="C:extracellular region"/>
    <property type="evidence" value="ECO:0007669"/>
    <property type="project" value="InterPro"/>
</dbReference>
<keyword evidence="16" id="KW-0325">Glycoprotein</keyword>
<dbReference type="FunFam" id="4.10.400.10:FF:000009">
    <property type="entry name" value="Low-density lipoprotein receptor-related protein 1"/>
    <property type="match status" value="1"/>
</dbReference>
<comment type="similarity">
    <text evidence="2">Belongs to the LDLR family.</text>
</comment>
<dbReference type="InterPro" id="IPR023415">
    <property type="entry name" value="LDLR_class-A_CS"/>
</dbReference>
<keyword evidence="11 19" id="KW-0106">Calcium</keyword>
<dbReference type="CDD" id="cd00112">
    <property type="entry name" value="LDLa"/>
    <property type="match status" value="4"/>
</dbReference>
<dbReference type="InterPro" id="IPR024175">
    <property type="entry name" value="Pept_S1A_C1r/C1S/mannan-bd"/>
</dbReference>
<reference evidence="24" key="3">
    <citation type="submission" date="2025-09" db="UniProtKB">
        <authorList>
            <consortium name="Ensembl"/>
        </authorList>
    </citation>
    <scope>IDENTIFICATION</scope>
</reference>
<keyword evidence="5 21" id="KW-0645">Protease</keyword>
<dbReference type="InterPro" id="IPR033116">
    <property type="entry name" value="TRYPSIN_SER"/>
</dbReference>
<evidence type="ECO:0000256" key="13">
    <source>
        <dbReference type="ARBA" id="ARBA00023136"/>
    </source>
</evidence>
<feature type="binding site" evidence="19">
    <location>
        <position position="170"/>
    </location>
    <ligand>
        <name>Ca(2+)</name>
        <dbReference type="ChEBI" id="CHEBI:29108"/>
        <label>3</label>
    </ligand>
</feature>
<feature type="disulfide bond" evidence="18">
    <location>
        <begin position="306"/>
        <end position="330"/>
    </location>
</feature>
<keyword evidence="15" id="KW-0675">Receptor</keyword>
<keyword evidence="13" id="KW-0472">Membrane</keyword>
<dbReference type="PROSITE" id="PS00135">
    <property type="entry name" value="TRYPSIN_SER"/>
    <property type="match status" value="1"/>
</dbReference>
<sequence length="590" mass="64665">VCCSEEASRSSSGSGVVAYYQSEFNVPVHQQRALDEAIQDLTPPEEPRSRLILRPENPLRWKSVVSGGLSALISHVVPSQPGQIDSPGFPVAYPGDIYQQWRLRADPGYRVKLEFHTLILEDDCQHDFIRLYDSLGPIDTKVLTEICGRALKSPVFTSRSNSVTIKFNSDASLVDQGFLASYEGFVPSNPCPGRFKCKSNLCIRTDQQCDGHDDCGDNSDELDCTCKADQLRCNNNLCKSRLWMCDGVDDCGDNTDEEGCGKCSDGEFSCGNGRCVSTRLKCDGRDDCGDGSDESKCEKSLLHSSCFSFQCRSGTCISKPNSECDGEQDCEDGSDESNCECGMKPFRSARIVGGQVSKEGEWPWQVSLHVTGLGHVCGGSVLNNRWLLTAAHCVQDNGPDRLSQADQWEAYLGLHTQGQTNEWMVRRKIRQIIAHKDYNPHTFNNDIALMELDAAVTLDQHIYPICLPSSTYDFPAGKEAWITGWGATMEGGVTSKELLKAQVRVINSTVCKGLMEDEVTDMMLCAGVLSGGVDACQGDSGGPLAIKNSKGRAFLAGVVSWGEGCAVKNKPGIYTRITKFRGWIKDQIRV</sequence>
<reference evidence="24" key="1">
    <citation type="submission" date="2014-08" db="EMBL/GenBank/DDBJ databases">
        <authorList>
            <person name="Senf B."/>
            <person name="Petzold A."/>
            <person name="Downie B.R."/>
            <person name="Koch P."/>
            <person name="Platzer M."/>
        </authorList>
    </citation>
    <scope>NUCLEOTIDE SEQUENCE [LARGE SCALE GENOMIC DNA]</scope>
    <source>
        <strain evidence="24">GRZ</strain>
    </source>
</reference>
<accession>A0A8C6PYS0</accession>
<dbReference type="PANTHER" id="PTHR24252">
    <property type="entry name" value="ACROSIN-RELATED"/>
    <property type="match status" value="1"/>
</dbReference>
<keyword evidence="6" id="KW-0812">Transmembrane</keyword>
<dbReference type="PROSITE" id="PS01180">
    <property type="entry name" value="CUB"/>
    <property type="match status" value="1"/>
</dbReference>
<dbReference type="FunFam" id="4.10.400.10:FF:000065">
    <property type="entry name" value="Transmembrane protease serine 7"/>
    <property type="match status" value="1"/>
</dbReference>
<feature type="disulfide bond" evidence="18">
    <location>
        <begin position="197"/>
        <end position="233"/>
    </location>
</feature>
<dbReference type="GO" id="GO:0004252">
    <property type="term" value="F:serine-type endopeptidase activity"/>
    <property type="evidence" value="ECO:0007669"/>
    <property type="project" value="InterPro"/>
</dbReference>
<feature type="active site" description="Charge relay system" evidence="17">
    <location>
        <position position="540"/>
    </location>
</feature>
<keyword evidence="7" id="KW-0732">Signal</keyword>
<feature type="active site" description="Charge relay system" evidence="17">
    <location>
        <position position="392"/>
    </location>
</feature>
<dbReference type="AlphaFoldDB" id="A0A8C6PYS0"/>
<dbReference type="InterPro" id="IPR009003">
    <property type="entry name" value="Peptidase_S1_PA"/>
</dbReference>
<evidence type="ECO:0000256" key="9">
    <source>
        <dbReference type="ARBA" id="ARBA00022801"/>
    </source>
</evidence>
<evidence type="ECO:0000313" key="25">
    <source>
        <dbReference type="Proteomes" id="UP000694548"/>
    </source>
</evidence>
<feature type="disulfide bond" evidence="20">
    <location>
        <begin position="324"/>
        <end position="339"/>
    </location>
</feature>
<keyword evidence="9 21" id="KW-0378">Hydrolase</keyword>
<dbReference type="PROSITE" id="PS00134">
    <property type="entry name" value="TRYPSIN_HIS"/>
    <property type="match status" value="1"/>
</dbReference>
<evidence type="ECO:0000256" key="16">
    <source>
        <dbReference type="ARBA" id="ARBA00023180"/>
    </source>
</evidence>
<evidence type="ECO:0000256" key="6">
    <source>
        <dbReference type="ARBA" id="ARBA00022692"/>
    </source>
</evidence>